<feature type="region of interest" description="Disordered" evidence="1">
    <location>
        <begin position="157"/>
        <end position="194"/>
    </location>
</feature>
<gene>
    <name evidence="2" type="ORF">GCM10009549_08520</name>
</gene>
<dbReference type="Gene3D" id="1.10.490.10">
    <property type="entry name" value="Globins"/>
    <property type="match status" value="1"/>
</dbReference>
<sequence length="307" mass="34097">MSGHAGGGTQRPAYAVDRPPADSVRRVQLSCQLLARNQGEFIESFYEAMAGLVPQMRELAPQAGRPVCNRLAQSVLWAAMTQDAPDTVEATLRRVGGGIQQQGFDESWYRSFGAALLETVRRIHKGDWGSRLSSDWIAFYTWLSAHLRLGADAARRQPDHRRPWPDHGQWHPHRDARQDDGFAPAAGQGTVTDWPPGEPLSVILALLRTRYFPDDERGLAVICTRVALRLGVDLRAPRPDQQKDPAVVSRVLDVLLVLGFSLLPSPHDLLPRPPHPEDSGAQPADGEQVAVAGFRQFFRRFLTKADR</sequence>
<evidence type="ECO:0000313" key="3">
    <source>
        <dbReference type="Proteomes" id="UP001501005"/>
    </source>
</evidence>
<evidence type="ECO:0000256" key="1">
    <source>
        <dbReference type="SAM" id="MobiDB-lite"/>
    </source>
</evidence>
<name>A0ABN1NF51_9ACTN</name>
<dbReference type="InterPro" id="IPR012292">
    <property type="entry name" value="Globin/Proto"/>
</dbReference>
<keyword evidence="3" id="KW-1185">Reference proteome</keyword>
<reference evidence="2 3" key="1">
    <citation type="journal article" date="2019" name="Int. J. Syst. Evol. Microbiol.">
        <title>The Global Catalogue of Microorganisms (GCM) 10K type strain sequencing project: providing services to taxonomists for standard genome sequencing and annotation.</title>
        <authorList>
            <consortium name="The Broad Institute Genomics Platform"/>
            <consortium name="The Broad Institute Genome Sequencing Center for Infectious Disease"/>
            <person name="Wu L."/>
            <person name="Ma J."/>
        </authorList>
    </citation>
    <scope>NUCLEOTIDE SEQUENCE [LARGE SCALE GENOMIC DNA]</scope>
    <source>
        <strain evidence="2 3">JCM 10673</strain>
    </source>
</reference>
<dbReference type="RefSeq" id="WP_344046879.1">
    <property type="nucleotide sequence ID" value="NZ_BAAAHG010000004.1"/>
</dbReference>
<organism evidence="2 3">
    <name type="scientific">Streptomyces thermoalcalitolerans</name>
    <dbReference type="NCBI Taxonomy" id="65605"/>
    <lineage>
        <taxon>Bacteria</taxon>
        <taxon>Bacillati</taxon>
        <taxon>Actinomycetota</taxon>
        <taxon>Actinomycetes</taxon>
        <taxon>Kitasatosporales</taxon>
        <taxon>Streptomycetaceae</taxon>
        <taxon>Streptomyces</taxon>
    </lineage>
</organism>
<dbReference type="EMBL" id="BAAAHG010000004">
    <property type="protein sequence ID" value="GAA0904818.1"/>
    <property type="molecule type" value="Genomic_DNA"/>
</dbReference>
<evidence type="ECO:0000313" key="2">
    <source>
        <dbReference type="EMBL" id="GAA0904818.1"/>
    </source>
</evidence>
<dbReference type="InterPro" id="IPR009050">
    <property type="entry name" value="Globin-like_sf"/>
</dbReference>
<dbReference type="SUPFAM" id="SSF46458">
    <property type="entry name" value="Globin-like"/>
    <property type="match status" value="1"/>
</dbReference>
<evidence type="ECO:0008006" key="4">
    <source>
        <dbReference type="Google" id="ProtNLM"/>
    </source>
</evidence>
<feature type="compositionally biased region" description="Basic and acidic residues" evidence="1">
    <location>
        <begin position="157"/>
        <end position="180"/>
    </location>
</feature>
<accession>A0ABN1NF51</accession>
<proteinExistence type="predicted"/>
<comment type="caution">
    <text evidence="2">The sequence shown here is derived from an EMBL/GenBank/DDBJ whole genome shotgun (WGS) entry which is preliminary data.</text>
</comment>
<protein>
    <recommendedName>
        <fullName evidence="4">Globin</fullName>
    </recommendedName>
</protein>
<dbReference type="Proteomes" id="UP001501005">
    <property type="component" value="Unassembled WGS sequence"/>
</dbReference>